<evidence type="ECO:0000313" key="1">
    <source>
        <dbReference type="EMBL" id="SAL62712.1"/>
    </source>
</evidence>
<dbReference type="AlphaFoldDB" id="A0A158J196"/>
<evidence type="ECO:0000313" key="2">
    <source>
        <dbReference type="Proteomes" id="UP000054770"/>
    </source>
</evidence>
<dbReference type="Proteomes" id="UP000054770">
    <property type="component" value="Unassembled WGS sequence"/>
</dbReference>
<reference evidence="1" key="1">
    <citation type="submission" date="2016-01" db="EMBL/GenBank/DDBJ databases">
        <authorList>
            <person name="Peeters C."/>
        </authorList>
    </citation>
    <scope>NUCLEOTIDE SEQUENCE [LARGE SCALE GENOMIC DNA]</scope>
    <source>
        <strain evidence="1">LMG 22940</strain>
    </source>
</reference>
<sequence>MKPANTVAVDAQRRVVMHVPRVDFIGAGIVPLIEWQPSGFVSMAIVTYRGDEKCGSSALGRFETEADACQYAVPYGKAEAERRLLMTLID</sequence>
<comment type="caution">
    <text evidence="1">The sequence shown here is derived from an EMBL/GenBank/DDBJ whole genome shotgun (WGS) entry which is preliminary data.</text>
</comment>
<organism evidence="1 2">
    <name type="scientific">Caballeronia choica</name>
    <dbReference type="NCBI Taxonomy" id="326476"/>
    <lineage>
        <taxon>Bacteria</taxon>
        <taxon>Pseudomonadati</taxon>
        <taxon>Pseudomonadota</taxon>
        <taxon>Betaproteobacteria</taxon>
        <taxon>Burkholderiales</taxon>
        <taxon>Burkholderiaceae</taxon>
        <taxon>Caballeronia</taxon>
    </lineage>
</organism>
<accession>A0A158J196</accession>
<keyword evidence="2" id="KW-1185">Reference proteome</keyword>
<gene>
    <name evidence="1" type="ORF">AWB68_03321</name>
</gene>
<dbReference type="EMBL" id="FCON02000032">
    <property type="protein sequence ID" value="SAL62712.1"/>
    <property type="molecule type" value="Genomic_DNA"/>
</dbReference>
<name>A0A158J196_9BURK</name>
<protein>
    <submittedName>
        <fullName evidence="1">Uncharacterized protein</fullName>
    </submittedName>
</protein>
<proteinExistence type="predicted"/>